<keyword evidence="10 12" id="KW-0472">Membrane</keyword>
<dbReference type="OrthoDB" id="2276068at2759"/>
<feature type="transmembrane region" description="Helical" evidence="12">
    <location>
        <begin position="87"/>
        <end position="108"/>
    </location>
</feature>
<evidence type="ECO:0000256" key="5">
    <source>
        <dbReference type="ARBA" id="ARBA00022676"/>
    </source>
</evidence>
<evidence type="ECO:0000256" key="7">
    <source>
        <dbReference type="ARBA" id="ARBA00022692"/>
    </source>
</evidence>
<reference evidence="17" key="2">
    <citation type="journal article" date="2015" name="J. Biotechnol.">
        <title>The structure of the Cyberlindnera jadinii genome and its relation to Candida utilis analyzed by the occurrence of single nucleotide polymorphisms.</title>
        <authorList>
            <person name="Rupp O."/>
            <person name="Brinkrolf K."/>
            <person name="Buerth C."/>
            <person name="Kunigo M."/>
            <person name="Schneider J."/>
            <person name="Jaenicke S."/>
            <person name="Goesmann A."/>
            <person name="Puehler A."/>
            <person name="Jaeger K.-E."/>
            <person name="Ernst J.F."/>
        </authorList>
    </citation>
    <scope>NUCLEOTIDE SEQUENCE [LARGE SCALE GENOMIC DNA]</scope>
    <source>
        <strain evidence="17">ATCC 18201 / CBS 1600 / BCRC 20928 / JCM 3617 / NBRC 0987 / NRRL Y-1542</strain>
    </source>
</reference>
<dbReference type="InterPro" id="IPR038013">
    <property type="entry name" value="ALG11"/>
</dbReference>
<feature type="domain" description="Glycosyl transferase family 1" evidence="13">
    <location>
        <begin position="234"/>
        <end position="367"/>
    </location>
</feature>
<gene>
    <name evidence="15" type="ORF">BN1211_2799</name>
    <name evidence="16" type="ORF">CYBJADRAFT_182928</name>
</gene>
<proteinExistence type="inferred from homology"/>
<comment type="function">
    <text evidence="12">GDP-Man:Man(3)GlcNAc(2)-PP-Dol alpha-1,2-mannosyltransferase that operates in the biosynthetic pathway of dolichol-linked oligosaccharides, the glycan precursors employed in protein asparagine (N)-glycosylation. The assembly of dolichol-linked oligosaccharides begins on the cytosolic side of the endoplasmic reticulum membrane and finishes in its lumen. The sequential addition of sugars to dolichol pyrophosphate produces dolichol-linked oligosaccharides containing fourteen sugars, including two GlcNAcs, nine mannoses and three glucoses. Once assembled, the oligosaccharide is transferred from the lipid to nascent proteins by oligosaccharyltransferases. Catalyzes, on the cytoplasmic face of the endoplasmic reticulum, the addition of the fourth and fifth mannose residues to the dolichol-linked oligosaccharide chain, to produce Man(5)GlcNAc(2)-PP-dolichol core oligosaccharide.</text>
</comment>
<dbReference type="PANTHER" id="PTHR45919">
    <property type="entry name" value="GDP-MAN:MAN(3)GLCNAC(2)-PP-DOL ALPHA-1,2-MANNOSYLTRANSFERASE"/>
    <property type="match status" value="1"/>
</dbReference>
<comment type="catalytic activity">
    <reaction evidence="11 12">
        <text>an alpha-D-Man-(1-&gt;3)-[alpha-D-Man-(1-&gt;6)]-beta-D-Man-(1-&gt;4)-beta-D-GlcNAc-(1-&gt;4)-alpha-D-GlcNAc-diphospho-di-trans,poly-cis-dolichol + 2 GDP-alpha-D-mannose = an alpha-D-Man-(1-&gt;2)-alpha-D-Man-(1-&gt;2)-alpha-D-Man-(1-&gt;3)-[alpha-D-Man-(1-&gt;6)]-beta-D-Man-(1-&gt;4)-beta-D-GlcNAc-(1-&gt;4)-alpha-D-GlcNAc-diphospho-di-trans,poly-cis-dolichol + 2 GDP + 2 H(+)</text>
        <dbReference type="Rhea" id="RHEA:29523"/>
        <dbReference type="Rhea" id="RHEA-COMP:19515"/>
        <dbReference type="Rhea" id="RHEA-COMP:19516"/>
        <dbReference type="ChEBI" id="CHEBI:15378"/>
        <dbReference type="ChEBI" id="CHEBI:57527"/>
        <dbReference type="ChEBI" id="CHEBI:58189"/>
        <dbReference type="ChEBI" id="CHEBI:132511"/>
        <dbReference type="ChEBI" id="CHEBI:132515"/>
        <dbReference type="EC" id="2.4.1.131"/>
    </reaction>
    <physiologicalReaction direction="left-to-right" evidence="11 12">
        <dbReference type="Rhea" id="RHEA:29524"/>
    </physiologicalReaction>
</comment>
<accession>A0A1E4S705</accession>
<evidence type="ECO:0000256" key="8">
    <source>
        <dbReference type="ARBA" id="ARBA00022824"/>
    </source>
</evidence>
<dbReference type="AlphaFoldDB" id="A0A0H5C342"/>
<dbReference type="Proteomes" id="UP000038830">
    <property type="component" value="Unassembled WGS sequence"/>
</dbReference>
<dbReference type="Gene3D" id="3.40.50.2000">
    <property type="entry name" value="Glycogen Phosphorylase B"/>
    <property type="match status" value="2"/>
</dbReference>
<dbReference type="EMBL" id="KV453926">
    <property type="protein sequence ID" value="ODV75286.1"/>
    <property type="molecule type" value="Genomic_DNA"/>
</dbReference>
<name>A0A0H5C342_CYBJN</name>
<evidence type="ECO:0000313" key="16">
    <source>
        <dbReference type="EMBL" id="ODV75286.1"/>
    </source>
</evidence>
<keyword evidence="6 12" id="KW-0808">Transferase</keyword>
<keyword evidence="9 12" id="KW-1133">Transmembrane helix</keyword>
<keyword evidence="18" id="KW-1185">Reference proteome</keyword>
<evidence type="ECO:0000313" key="17">
    <source>
        <dbReference type="Proteomes" id="UP000038830"/>
    </source>
</evidence>
<dbReference type="STRING" id="983966.A0A0H5C342"/>
<dbReference type="Pfam" id="PF15924">
    <property type="entry name" value="ALG11_N"/>
    <property type="match status" value="1"/>
</dbReference>
<dbReference type="UniPathway" id="UPA00378"/>
<evidence type="ECO:0000259" key="13">
    <source>
        <dbReference type="Pfam" id="PF00534"/>
    </source>
</evidence>
<dbReference type="CDD" id="cd03806">
    <property type="entry name" value="GT4_ALG11-like"/>
    <property type="match status" value="1"/>
</dbReference>
<dbReference type="GO" id="GO:0005789">
    <property type="term" value="C:endoplasmic reticulum membrane"/>
    <property type="evidence" value="ECO:0007669"/>
    <property type="project" value="UniProtKB-SubCell"/>
</dbReference>
<evidence type="ECO:0000256" key="9">
    <source>
        <dbReference type="ARBA" id="ARBA00022989"/>
    </source>
</evidence>
<evidence type="ECO:0000256" key="1">
    <source>
        <dbReference type="ARBA" id="ARBA00004389"/>
    </source>
</evidence>
<dbReference type="EMBL" id="CDQK01000003">
    <property type="protein sequence ID" value="CEP22435.1"/>
    <property type="molecule type" value="Genomic_DNA"/>
</dbReference>
<organism evidence="15 17">
    <name type="scientific">Cyberlindnera jadinii (strain ATCC 18201 / CBS 1600 / BCRC 20928 / JCM 3617 / NBRC 0987 / NRRL Y-1542)</name>
    <name type="common">Torula yeast</name>
    <name type="synonym">Candida utilis</name>
    <dbReference type="NCBI Taxonomy" id="983966"/>
    <lineage>
        <taxon>Eukaryota</taxon>
        <taxon>Fungi</taxon>
        <taxon>Dikarya</taxon>
        <taxon>Ascomycota</taxon>
        <taxon>Saccharomycotina</taxon>
        <taxon>Saccharomycetes</taxon>
        <taxon>Phaffomycetales</taxon>
        <taxon>Phaffomycetaceae</taxon>
        <taxon>Cyberlindnera</taxon>
    </lineage>
</organism>
<feature type="transmembrane region" description="Helical" evidence="12">
    <location>
        <begin position="120"/>
        <end position="142"/>
    </location>
</feature>
<dbReference type="PANTHER" id="PTHR45919:SF1">
    <property type="entry name" value="GDP-MAN:MAN(3)GLCNAC(2)-PP-DOL ALPHA-1,2-MANNOSYLTRANSFERASE"/>
    <property type="match status" value="1"/>
</dbReference>
<evidence type="ECO:0000256" key="4">
    <source>
        <dbReference type="ARBA" id="ARBA00022018"/>
    </source>
</evidence>
<comment type="subcellular location">
    <subcellularLocation>
        <location evidence="1">Endoplasmic reticulum membrane</location>
        <topology evidence="1">Single-pass membrane protein</topology>
    </subcellularLocation>
</comment>
<feature type="domain" description="ALG11 mannosyltransferase N-terminal" evidence="14">
    <location>
        <begin position="6"/>
        <end position="204"/>
    </location>
</feature>
<evidence type="ECO:0000256" key="11">
    <source>
        <dbReference type="ARBA" id="ARBA00045065"/>
    </source>
</evidence>
<keyword evidence="5 12" id="KW-0328">Glycosyltransferase</keyword>
<evidence type="ECO:0000313" key="18">
    <source>
        <dbReference type="Proteomes" id="UP000094389"/>
    </source>
</evidence>
<evidence type="ECO:0000256" key="6">
    <source>
        <dbReference type="ARBA" id="ARBA00022679"/>
    </source>
</evidence>
<comment type="pathway">
    <text evidence="2 12">Protein modification; protein glycosylation.</text>
</comment>
<sequence length="483" mass="55136">MVSDSKVYGFFHPYCNAGGGGERVLWQAANDTLNKKSTNRIVVYTGDVDSDDEIFKNVEKRFDIHLDKQRVQFVRLSTRWAVDPNQWPVLTLLGQALGSVVLCAEAIYRYKPDYWIDTMGYPFTYFLVKLWLGIPLIVYVHFPVISEDMLGKLHPALSSLGGIKQLLKYIYWSTFMAVYHTSGRFVDIALANSTWTRNHIQRIWSFKPSVSILYPPCSTEKFISQEDLKLTTWNRENSIICLAQFRPEKRHQLIIREYAKFLRSTDLKSAPKLILMGSIRGKSDEDYVQSLKLLAAELKVPDTHVEFILDAKYQVVQEYLRKVTFGLNAMWNEHFGIAVVEYVASGLVPIVHASAGPFLDIVVPWDSESHSQSDVSDETTRTGFFFKSETDPDAKPTDMKFPRLHEAFQAASTLTDEEKLSMTKRGKQSVLNKFSDVKFDQGWDSVLERIDMMQVTGSAFPRALLILLSMFVVILGVTLFKSV</sequence>
<dbReference type="InterPro" id="IPR001296">
    <property type="entry name" value="Glyco_trans_1"/>
</dbReference>
<feature type="transmembrane region" description="Helical" evidence="12">
    <location>
        <begin position="459"/>
        <end position="480"/>
    </location>
</feature>
<evidence type="ECO:0000256" key="2">
    <source>
        <dbReference type="ARBA" id="ARBA00004922"/>
    </source>
</evidence>
<evidence type="ECO:0000256" key="12">
    <source>
        <dbReference type="RuleBase" id="RU367051"/>
    </source>
</evidence>
<reference evidence="16 18" key="3">
    <citation type="journal article" date="2016" name="Proc. Natl. Acad. Sci. U.S.A.">
        <title>Comparative genomics of biotechnologically important yeasts.</title>
        <authorList>
            <person name="Riley R."/>
            <person name="Haridas S."/>
            <person name="Wolfe K.H."/>
            <person name="Lopes M.R."/>
            <person name="Hittinger C.T."/>
            <person name="Goeker M."/>
            <person name="Salamov A.A."/>
            <person name="Wisecaver J.H."/>
            <person name="Long T.M."/>
            <person name="Calvey C.H."/>
            <person name="Aerts A.L."/>
            <person name="Barry K.W."/>
            <person name="Choi C."/>
            <person name="Clum A."/>
            <person name="Coughlan A.Y."/>
            <person name="Deshpande S."/>
            <person name="Douglass A.P."/>
            <person name="Hanson S.J."/>
            <person name="Klenk H.-P."/>
            <person name="LaButti K.M."/>
            <person name="Lapidus A."/>
            <person name="Lindquist E.A."/>
            <person name="Lipzen A.M."/>
            <person name="Meier-Kolthoff J.P."/>
            <person name="Ohm R.A."/>
            <person name="Otillar R.P."/>
            <person name="Pangilinan J.L."/>
            <person name="Peng Y."/>
            <person name="Rokas A."/>
            <person name="Rosa C.A."/>
            <person name="Scheuner C."/>
            <person name="Sibirny A.A."/>
            <person name="Slot J.C."/>
            <person name="Stielow J.B."/>
            <person name="Sun H."/>
            <person name="Kurtzman C.P."/>
            <person name="Blackwell M."/>
            <person name="Grigoriev I.V."/>
            <person name="Jeffries T.W."/>
        </authorList>
    </citation>
    <scope>NUCLEOTIDE SEQUENCE [LARGE SCALE GENOMIC DNA]</scope>
    <source>
        <strain evidence="18">ATCC 18201 / CBS 1600 / BCRC 20928 / JCM 3617 / NBRC 0987 / NRRL Y-1542</strain>
        <strain evidence="16">NRRL Y-1542</strain>
    </source>
</reference>
<dbReference type="GO" id="GO:0004377">
    <property type="term" value="F:GDP-Man:Man(3)GlcNAc(2)-PP-Dol alpha-1,2-mannosyltransferase activity"/>
    <property type="evidence" value="ECO:0007669"/>
    <property type="project" value="UniProtKB-UniRule"/>
</dbReference>
<keyword evidence="7 12" id="KW-0812">Transmembrane</keyword>
<dbReference type="GO" id="GO:0006487">
    <property type="term" value="P:protein N-linked glycosylation"/>
    <property type="evidence" value="ECO:0007669"/>
    <property type="project" value="TreeGrafter"/>
</dbReference>
<reference evidence="15" key="1">
    <citation type="submission" date="2014-12" db="EMBL/GenBank/DDBJ databases">
        <authorList>
            <person name="Jaenicke S."/>
        </authorList>
    </citation>
    <scope>NUCLEOTIDE SEQUENCE [LARGE SCALE GENOMIC DNA]</scope>
    <source>
        <strain evidence="15">CBS1600</strain>
    </source>
</reference>
<evidence type="ECO:0000256" key="3">
    <source>
        <dbReference type="ARBA" id="ARBA00012645"/>
    </source>
</evidence>
<dbReference type="Proteomes" id="UP000094389">
    <property type="component" value="Unassembled WGS sequence"/>
</dbReference>
<dbReference type="InterPro" id="IPR031814">
    <property type="entry name" value="ALG11_N"/>
</dbReference>
<dbReference type="Pfam" id="PF00534">
    <property type="entry name" value="Glycos_transf_1"/>
    <property type="match status" value="1"/>
</dbReference>
<dbReference type="SUPFAM" id="SSF53756">
    <property type="entry name" value="UDP-Glycosyltransferase/glycogen phosphorylase"/>
    <property type="match status" value="1"/>
</dbReference>
<dbReference type="OMA" id="ARLYGWV"/>
<evidence type="ECO:0000313" key="15">
    <source>
        <dbReference type="EMBL" id="CEP22435.1"/>
    </source>
</evidence>
<accession>A0A0H5C342</accession>
<comment type="similarity">
    <text evidence="12">Belongs to the glycosyltransferase group 1 family. Glycosyltransferase 4 subfamily.</text>
</comment>
<evidence type="ECO:0000259" key="14">
    <source>
        <dbReference type="Pfam" id="PF15924"/>
    </source>
</evidence>
<evidence type="ECO:0000256" key="10">
    <source>
        <dbReference type="ARBA" id="ARBA00023136"/>
    </source>
</evidence>
<keyword evidence="8 12" id="KW-0256">Endoplasmic reticulum</keyword>
<dbReference type="EC" id="2.4.1.131" evidence="3 12"/>
<protein>
    <recommendedName>
        <fullName evidence="4 12">GDP-Man:Man(3)GlcNAc(2)-PP-Dol alpha-1,2-mannosyltransferase</fullName>
        <ecNumber evidence="3 12">2.4.1.131</ecNumber>
    </recommendedName>
</protein>